<comment type="subcellular location">
    <subcellularLocation>
        <location evidence="1">Cell inner membrane</location>
        <topology evidence="1">Multi-pass membrane protein</topology>
    </subcellularLocation>
    <subcellularLocation>
        <location evidence="8">Cell membrane</location>
        <topology evidence="8">Multi-pass membrane protein</topology>
    </subcellularLocation>
</comment>
<feature type="transmembrane region" description="Helical" evidence="8">
    <location>
        <begin position="259"/>
        <end position="284"/>
    </location>
</feature>
<organism evidence="10 11">
    <name type="scientific">Bdellovibrio bacteriovorus str. Tiberius</name>
    <dbReference type="NCBI Taxonomy" id="1069642"/>
    <lineage>
        <taxon>Bacteria</taxon>
        <taxon>Pseudomonadati</taxon>
        <taxon>Bdellovibrionota</taxon>
        <taxon>Bdellovibrionia</taxon>
        <taxon>Bdellovibrionales</taxon>
        <taxon>Pseudobdellovibrionaceae</taxon>
        <taxon>Bdellovibrio</taxon>
    </lineage>
</organism>
<comment type="similarity">
    <text evidence="8">Belongs to the binding-protein-dependent transport system permease family.</text>
</comment>
<dbReference type="PANTHER" id="PTHR43357:SF3">
    <property type="entry name" value="FE(3+)-TRANSPORT SYSTEM PERMEASE PROTEIN FBPB 2"/>
    <property type="match status" value="1"/>
</dbReference>
<sequence>MPFTPETADSWLHVSENLLNSYILQTLWLCLGVATICGFFGVTAAWLTSQFSFTGRRWLEWGMILPLAVPAYISAYSYGWLFEYAGPVQTLLRDWMGWSSRGDYWFPQFRSLGGAMWVLGISTTPYVYLLARTAFLSQPREWWEAAATLGTYPARFFRKIALPAARPFIATGIALSLMETIADIGTVTVLGVQTVSAGIYRSWFFMSEPLVAARLAGLLLIFVFVLMGVEALGRRGMRYSSLRQHQQKDLVRLHGGQNVLAVMACALPVIAGFLLPVGILLRLVSYSTSWGFMESLSEYLWQSVRLGGFTGVLAVTAAFVMVCAERFHAQWLRLVTLLANLGYAIPGAVVAVGLMMLFGWLRESTGSTFIITGSIAGLLIAYTVRFMATAYSPLHSGMLRIPEEMDMAAASLGKGKAKTIFLVHVPLLMLSLCTAFIVVFLDTVKELPATLILRPFDVKTLAVAAFEFSSDDRYIEAAPYSLVLIAMSTVAVILLHWVQKRSLEWRDVEH</sequence>
<dbReference type="SUPFAM" id="SSF161098">
    <property type="entry name" value="MetI-like"/>
    <property type="match status" value="2"/>
</dbReference>
<dbReference type="HOGENOM" id="CLU_021838_0_2_7"/>
<feature type="transmembrane region" description="Helical" evidence="8">
    <location>
        <begin position="22"/>
        <end position="47"/>
    </location>
</feature>
<evidence type="ECO:0000256" key="5">
    <source>
        <dbReference type="ARBA" id="ARBA00022692"/>
    </source>
</evidence>
<proteinExistence type="inferred from homology"/>
<dbReference type="PANTHER" id="PTHR43357">
    <property type="entry name" value="INNER MEMBRANE ABC TRANSPORTER PERMEASE PROTEIN YDCV"/>
    <property type="match status" value="1"/>
</dbReference>
<feature type="transmembrane region" description="Helical" evidence="8">
    <location>
        <begin position="420"/>
        <end position="441"/>
    </location>
</feature>
<dbReference type="STRING" id="1069642.Bdt_3172"/>
<evidence type="ECO:0000256" key="3">
    <source>
        <dbReference type="ARBA" id="ARBA00022475"/>
    </source>
</evidence>
<evidence type="ECO:0000256" key="8">
    <source>
        <dbReference type="RuleBase" id="RU363032"/>
    </source>
</evidence>
<keyword evidence="6 8" id="KW-1133">Transmembrane helix</keyword>
<dbReference type="Pfam" id="PF00528">
    <property type="entry name" value="BPD_transp_1"/>
    <property type="match status" value="2"/>
</dbReference>
<dbReference type="Proteomes" id="UP000010074">
    <property type="component" value="Chromosome"/>
</dbReference>
<feature type="transmembrane region" description="Helical" evidence="8">
    <location>
        <begin position="477"/>
        <end position="498"/>
    </location>
</feature>
<keyword evidence="3" id="KW-1003">Cell membrane</keyword>
<protein>
    <submittedName>
        <fullName evidence="10">ABC-type Fe3+ transport system, permease component</fullName>
    </submittedName>
</protein>
<dbReference type="KEGG" id="bbat:Bdt_3172"/>
<dbReference type="PROSITE" id="PS50928">
    <property type="entry name" value="ABC_TM1"/>
    <property type="match status" value="2"/>
</dbReference>
<dbReference type="InterPro" id="IPR035906">
    <property type="entry name" value="MetI-like_sf"/>
</dbReference>
<evidence type="ECO:0000313" key="11">
    <source>
        <dbReference type="Proteomes" id="UP000010074"/>
    </source>
</evidence>
<keyword evidence="7 8" id="KW-0472">Membrane</keyword>
<dbReference type="PATRIC" id="fig|1069642.3.peg.3138"/>
<dbReference type="GO" id="GO:0055085">
    <property type="term" value="P:transmembrane transport"/>
    <property type="evidence" value="ECO:0007669"/>
    <property type="project" value="InterPro"/>
</dbReference>
<keyword evidence="4" id="KW-0997">Cell inner membrane</keyword>
<evidence type="ECO:0000256" key="6">
    <source>
        <dbReference type="ARBA" id="ARBA00022989"/>
    </source>
</evidence>
<keyword evidence="5 8" id="KW-0812">Transmembrane</keyword>
<dbReference type="GO" id="GO:0005886">
    <property type="term" value="C:plasma membrane"/>
    <property type="evidence" value="ECO:0007669"/>
    <property type="project" value="UniProtKB-SubCell"/>
</dbReference>
<evidence type="ECO:0000256" key="4">
    <source>
        <dbReference type="ARBA" id="ARBA00022519"/>
    </source>
</evidence>
<dbReference type="Gene3D" id="1.10.3720.10">
    <property type="entry name" value="MetI-like"/>
    <property type="match status" value="2"/>
</dbReference>
<gene>
    <name evidence="10" type="ORF">Bdt_3172</name>
</gene>
<dbReference type="EMBL" id="CP002930">
    <property type="protein sequence ID" value="AFY02847.1"/>
    <property type="molecule type" value="Genomic_DNA"/>
</dbReference>
<dbReference type="AlphaFoldDB" id="K7ZGV0"/>
<feature type="transmembrane region" description="Helical" evidence="8">
    <location>
        <begin position="334"/>
        <end position="361"/>
    </location>
</feature>
<feature type="domain" description="ABC transmembrane type-1" evidence="9">
    <location>
        <begin position="23"/>
        <end position="228"/>
    </location>
</feature>
<accession>K7ZGV0</accession>
<feature type="transmembrane region" description="Helical" evidence="8">
    <location>
        <begin position="304"/>
        <end position="322"/>
    </location>
</feature>
<feature type="transmembrane region" description="Helical" evidence="8">
    <location>
        <begin position="211"/>
        <end position="233"/>
    </location>
</feature>
<evidence type="ECO:0000313" key="10">
    <source>
        <dbReference type="EMBL" id="AFY02847.1"/>
    </source>
</evidence>
<feature type="transmembrane region" description="Helical" evidence="8">
    <location>
        <begin position="59"/>
        <end position="81"/>
    </location>
</feature>
<feature type="transmembrane region" description="Helical" evidence="8">
    <location>
        <begin position="114"/>
        <end position="131"/>
    </location>
</feature>
<evidence type="ECO:0000256" key="7">
    <source>
        <dbReference type="ARBA" id="ARBA00023136"/>
    </source>
</evidence>
<reference evidence="10 11" key="1">
    <citation type="journal article" date="2012" name="BMC Genomics">
        <title>Genome analysis of a simultaneously predatory and prey-independent, novel Bdellovibrio bacteriovorus from the River Tiber, supports in silico predictions of both ancient and recent lateral gene transfer from diverse bacteria.</title>
        <authorList>
            <person name="Hobley L."/>
            <person name="Lerner T.R."/>
            <person name="Williams L.E."/>
            <person name="Lambert C."/>
            <person name="Till R."/>
            <person name="Milner D.S."/>
            <person name="Basford S.M."/>
            <person name="Capeness M.J."/>
            <person name="Fenton A.K."/>
            <person name="Atterbury R.J."/>
            <person name="Harris M.A."/>
            <person name="Sockett R.E."/>
        </authorList>
    </citation>
    <scope>NUCLEOTIDE SEQUENCE [LARGE SCALE GENOMIC DNA]</scope>
    <source>
        <strain evidence="10 11">Tiberius</strain>
    </source>
</reference>
<dbReference type="CDD" id="cd06261">
    <property type="entry name" value="TM_PBP2"/>
    <property type="match status" value="2"/>
</dbReference>
<feature type="domain" description="ABC transmembrane type-1" evidence="9">
    <location>
        <begin position="300"/>
        <end position="495"/>
    </location>
</feature>
<evidence type="ECO:0000256" key="1">
    <source>
        <dbReference type="ARBA" id="ARBA00004429"/>
    </source>
</evidence>
<evidence type="ECO:0000256" key="2">
    <source>
        <dbReference type="ARBA" id="ARBA00022448"/>
    </source>
</evidence>
<evidence type="ECO:0000259" key="9">
    <source>
        <dbReference type="PROSITE" id="PS50928"/>
    </source>
</evidence>
<feature type="transmembrane region" description="Helical" evidence="8">
    <location>
        <begin position="168"/>
        <end position="191"/>
    </location>
</feature>
<name>K7ZGV0_BDEBC</name>
<feature type="transmembrane region" description="Helical" evidence="8">
    <location>
        <begin position="367"/>
        <end position="388"/>
    </location>
</feature>
<dbReference type="InterPro" id="IPR000515">
    <property type="entry name" value="MetI-like"/>
</dbReference>
<keyword evidence="2 8" id="KW-0813">Transport</keyword>